<organism evidence="2 3">
    <name type="scientific">Giesbergeria anulus</name>
    <dbReference type="NCBI Taxonomy" id="180197"/>
    <lineage>
        <taxon>Bacteria</taxon>
        <taxon>Pseudomonadati</taxon>
        <taxon>Pseudomonadota</taxon>
        <taxon>Betaproteobacteria</taxon>
        <taxon>Burkholderiales</taxon>
        <taxon>Comamonadaceae</taxon>
        <taxon>Giesbergeria</taxon>
    </lineage>
</organism>
<sequence length="592" mass="65855">MPLNPVQIQRLTQIAQAAAAAPSGGKQAIYDAACRELCVSRATLHRYLKKVTVKPERKQRSDAGDVSLTRDEAIAISAMLMVSHRKTNKRLMSIGQAVDMLRANGEVRAERIDPATGEVKPLSDSAIARALRAYSLHPDQLNRPEPAVELQSLHPNHVWQIDASLCVLYYLNARTPAESGLQVMERDQFYKNKPANLKRIESDRVWSYEVTDHYSSTIFVHYVLGAESGVNLAESFMAAIQQRDGDPFHGVPFILMMDMGSANTSGLFANLARRLQVKLIAHAPGNARATGQVEKARDLIERSFESGLRLRPVADLTDLNAQAQRWARWYNANKVHTRHGKTRYDQWLTITAEQLRLAPPLEMCQELLTHTPEQRKVSDTLTVSFKGNEYDVRHVPKVMVGEKLHIALNPYVPNAATVVDTDADGNELLHTIPLVARNEAGFRVDANVIGEDWTRPANTALEANRQEVERFAMDATTDEEAKAQRKAKAVPFGGRIDPFAVIDQTPERNYLPKRGTELAPNASSSRMPTRVRTLSQFEAAQALVARGMTMSQELVATLRNQYPDGVPEDELDALEDRLTVRGRLRVVAGGGL</sequence>
<dbReference type="PANTHER" id="PTHR35004">
    <property type="entry name" value="TRANSPOSASE RV3428C-RELATED"/>
    <property type="match status" value="1"/>
</dbReference>
<dbReference type="Gene3D" id="3.30.420.10">
    <property type="entry name" value="Ribonuclease H-like superfamily/Ribonuclease H"/>
    <property type="match status" value="1"/>
</dbReference>
<dbReference type="STRING" id="180197.SAMN02982919_01374"/>
<evidence type="ECO:0000259" key="1">
    <source>
        <dbReference type="PROSITE" id="PS50994"/>
    </source>
</evidence>
<dbReference type="RefSeq" id="WP_091454736.1">
    <property type="nucleotide sequence ID" value="NZ_FOGD01000002.1"/>
</dbReference>
<keyword evidence="3" id="KW-1185">Reference proteome</keyword>
<dbReference type="EMBL" id="FOGD01000002">
    <property type="protein sequence ID" value="SEQ85196.1"/>
    <property type="molecule type" value="Genomic_DNA"/>
</dbReference>
<accession>A0A1H9JED9</accession>
<dbReference type="GO" id="GO:0003676">
    <property type="term" value="F:nucleic acid binding"/>
    <property type="evidence" value="ECO:0007669"/>
    <property type="project" value="InterPro"/>
</dbReference>
<feature type="domain" description="Integrase catalytic" evidence="1">
    <location>
        <begin position="151"/>
        <end position="351"/>
    </location>
</feature>
<dbReference type="InterPro" id="IPR001584">
    <property type="entry name" value="Integrase_cat-core"/>
</dbReference>
<dbReference type="InterPro" id="IPR036397">
    <property type="entry name" value="RNaseH_sf"/>
</dbReference>
<evidence type="ECO:0000313" key="3">
    <source>
        <dbReference type="Proteomes" id="UP000199766"/>
    </source>
</evidence>
<dbReference type="InterPro" id="IPR012337">
    <property type="entry name" value="RNaseH-like_sf"/>
</dbReference>
<dbReference type="PANTHER" id="PTHR35004:SF7">
    <property type="entry name" value="INTEGRASE PROTEIN"/>
    <property type="match status" value="1"/>
</dbReference>
<evidence type="ECO:0000313" key="2">
    <source>
        <dbReference type="EMBL" id="SEQ85196.1"/>
    </source>
</evidence>
<dbReference type="PROSITE" id="PS50994">
    <property type="entry name" value="INTEGRASE"/>
    <property type="match status" value="1"/>
</dbReference>
<name>A0A1H9JED9_9BURK</name>
<dbReference type="Proteomes" id="UP000199766">
    <property type="component" value="Unassembled WGS sequence"/>
</dbReference>
<dbReference type="SUPFAM" id="SSF53098">
    <property type="entry name" value="Ribonuclease H-like"/>
    <property type="match status" value="1"/>
</dbReference>
<protein>
    <submittedName>
        <fullName evidence="2">Integrase core domain-containing protein</fullName>
    </submittedName>
</protein>
<gene>
    <name evidence="2" type="ORF">SAMN02982919_01374</name>
</gene>
<dbReference type="AlphaFoldDB" id="A0A1H9JED9"/>
<reference evidence="2 3" key="1">
    <citation type="submission" date="2016-10" db="EMBL/GenBank/DDBJ databases">
        <authorList>
            <person name="de Groot N.N."/>
        </authorList>
    </citation>
    <scope>NUCLEOTIDE SEQUENCE [LARGE SCALE GENOMIC DNA]</scope>
    <source>
        <strain evidence="2 3">ATCC 35958</strain>
    </source>
</reference>
<dbReference type="GO" id="GO:0015074">
    <property type="term" value="P:DNA integration"/>
    <property type="evidence" value="ECO:0007669"/>
    <property type="project" value="InterPro"/>
</dbReference>
<proteinExistence type="predicted"/>
<dbReference type="OrthoDB" id="371334at2"/>